<dbReference type="GO" id="GO:0031410">
    <property type="term" value="C:cytoplasmic vesicle"/>
    <property type="evidence" value="ECO:0007669"/>
    <property type="project" value="TreeGrafter"/>
</dbReference>
<evidence type="ECO:0000313" key="11">
    <source>
        <dbReference type="Proteomes" id="UP000694569"/>
    </source>
</evidence>
<evidence type="ECO:0000256" key="7">
    <source>
        <dbReference type="ARBA" id="ARBA00023180"/>
    </source>
</evidence>
<evidence type="ECO:0000313" key="10">
    <source>
        <dbReference type="Ensembl" id="ENSLLEP00000034755.1"/>
    </source>
</evidence>
<proteinExistence type="inferred from homology"/>
<feature type="chain" id="PRO_5034991484" evidence="9">
    <location>
        <begin position="26"/>
        <end position="187"/>
    </location>
</feature>
<keyword evidence="11" id="KW-1185">Reference proteome</keyword>
<evidence type="ECO:0000256" key="1">
    <source>
        <dbReference type="ARBA" id="ARBA00004479"/>
    </source>
</evidence>
<keyword evidence="3 8" id="KW-0812">Transmembrane</keyword>
<name>A0A8C5Q8T1_9ANUR</name>
<accession>A0A8C5Q8T1</accession>
<evidence type="ECO:0000256" key="9">
    <source>
        <dbReference type="SAM" id="SignalP"/>
    </source>
</evidence>
<evidence type="ECO:0000256" key="5">
    <source>
        <dbReference type="ARBA" id="ARBA00022989"/>
    </source>
</evidence>
<dbReference type="InterPro" id="IPR007947">
    <property type="entry name" value="CD164_MGC24"/>
</dbReference>
<dbReference type="PANTHER" id="PTHR11337:SF14">
    <property type="entry name" value="PORIMIN"/>
    <property type="match status" value="1"/>
</dbReference>
<protein>
    <submittedName>
        <fullName evidence="10">Transmembrane protein 123</fullName>
    </submittedName>
</protein>
<keyword evidence="6 8" id="KW-0472">Membrane</keyword>
<evidence type="ECO:0000256" key="2">
    <source>
        <dbReference type="ARBA" id="ARBA00005341"/>
    </source>
</evidence>
<comment type="subcellular location">
    <subcellularLocation>
        <location evidence="1">Membrane</location>
        <topology evidence="1">Single-pass type I membrane protein</topology>
    </subcellularLocation>
</comment>
<dbReference type="OrthoDB" id="6160056at2759"/>
<dbReference type="Proteomes" id="UP000694569">
    <property type="component" value="Unplaced"/>
</dbReference>
<evidence type="ECO:0000256" key="8">
    <source>
        <dbReference type="SAM" id="Phobius"/>
    </source>
</evidence>
<feature type="transmembrane region" description="Helical" evidence="8">
    <location>
        <begin position="145"/>
        <end position="166"/>
    </location>
</feature>
<reference evidence="10" key="2">
    <citation type="submission" date="2025-09" db="UniProtKB">
        <authorList>
            <consortium name="Ensembl"/>
        </authorList>
    </citation>
    <scope>IDENTIFICATION</scope>
</reference>
<dbReference type="Pfam" id="PF05283">
    <property type="entry name" value="MGC-24"/>
    <property type="match status" value="1"/>
</dbReference>
<gene>
    <name evidence="10" type="primary">TMEM123</name>
</gene>
<sequence length="187" mass="19191">MRLSGSVRAGLGVALCVLLAATCSAQETNNATKTLMSTVSPNPSNDSIANVNDTTALTVKPESTTVHDVVPTTATTPNKTVTVTATTPNITTALPVNKTTPAATTKATEKPTSANVTSAAATTSSTMTTGSTASAAIKSTKGFDLGSFIGGIVLTLSLLAVAYFGCRFYSSRRGVRYRTIDEHEAII</sequence>
<organism evidence="10 11">
    <name type="scientific">Leptobrachium leishanense</name>
    <name type="common">Leishan spiny toad</name>
    <dbReference type="NCBI Taxonomy" id="445787"/>
    <lineage>
        <taxon>Eukaryota</taxon>
        <taxon>Metazoa</taxon>
        <taxon>Chordata</taxon>
        <taxon>Craniata</taxon>
        <taxon>Vertebrata</taxon>
        <taxon>Euteleostomi</taxon>
        <taxon>Amphibia</taxon>
        <taxon>Batrachia</taxon>
        <taxon>Anura</taxon>
        <taxon>Pelobatoidea</taxon>
        <taxon>Megophryidae</taxon>
        <taxon>Leptobrachium</taxon>
    </lineage>
</organism>
<dbReference type="GO" id="GO:0016020">
    <property type="term" value="C:membrane"/>
    <property type="evidence" value="ECO:0007669"/>
    <property type="project" value="UniProtKB-SubCell"/>
</dbReference>
<keyword evidence="4 9" id="KW-0732">Signal</keyword>
<evidence type="ECO:0000256" key="6">
    <source>
        <dbReference type="ARBA" id="ARBA00023136"/>
    </source>
</evidence>
<reference evidence="10" key="1">
    <citation type="submission" date="2025-08" db="UniProtKB">
        <authorList>
            <consortium name="Ensembl"/>
        </authorList>
    </citation>
    <scope>IDENTIFICATION</scope>
</reference>
<dbReference type="AlphaFoldDB" id="A0A8C5Q8T1"/>
<keyword evidence="5 8" id="KW-1133">Transmembrane helix</keyword>
<dbReference type="PANTHER" id="PTHR11337">
    <property type="entry name" value="MUCIN/PORIMIN"/>
    <property type="match status" value="1"/>
</dbReference>
<comment type="similarity">
    <text evidence="2">Belongs to the CD164 family.</text>
</comment>
<dbReference type="Ensembl" id="ENSLLET00000036074.1">
    <property type="protein sequence ID" value="ENSLLEP00000034755.1"/>
    <property type="gene ID" value="ENSLLEG00000021982.1"/>
</dbReference>
<evidence type="ECO:0000256" key="4">
    <source>
        <dbReference type="ARBA" id="ARBA00022729"/>
    </source>
</evidence>
<evidence type="ECO:0000256" key="3">
    <source>
        <dbReference type="ARBA" id="ARBA00022692"/>
    </source>
</evidence>
<keyword evidence="7" id="KW-0325">Glycoprotein</keyword>
<dbReference type="GeneTree" id="ENSGT00530000063929"/>
<feature type="signal peptide" evidence="9">
    <location>
        <begin position="1"/>
        <end position="25"/>
    </location>
</feature>